<feature type="domain" description="Acyltransferase 3" evidence="2">
    <location>
        <begin position="7"/>
        <end position="357"/>
    </location>
</feature>
<organism evidence="3 4">
    <name type="scientific">Hymenobacter crusticola</name>
    <dbReference type="NCBI Taxonomy" id="1770526"/>
    <lineage>
        <taxon>Bacteria</taxon>
        <taxon>Pseudomonadati</taxon>
        <taxon>Bacteroidota</taxon>
        <taxon>Cytophagia</taxon>
        <taxon>Cytophagales</taxon>
        <taxon>Hymenobacteraceae</taxon>
        <taxon>Hymenobacter</taxon>
    </lineage>
</organism>
<proteinExistence type="predicted"/>
<keyword evidence="1" id="KW-0472">Membrane</keyword>
<gene>
    <name evidence="3" type="ORF">BXP70_00465</name>
</gene>
<dbReference type="GO" id="GO:0016747">
    <property type="term" value="F:acyltransferase activity, transferring groups other than amino-acyl groups"/>
    <property type="evidence" value="ECO:0007669"/>
    <property type="project" value="InterPro"/>
</dbReference>
<dbReference type="EMBL" id="MTSE01000001">
    <property type="protein sequence ID" value="OUJ75811.1"/>
    <property type="molecule type" value="Genomic_DNA"/>
</dbReference>
<sequence>MKTYFPALTGIRAIAAFLVFFYHYVLHIPATNQPFVFKWLILCAHQGHIGVPIFFVLSGFLITTRYAGSVELTGPWFRRYLQNRFARIYPIYFLLTLLTFAVMLVSPTHEWYAWPAAFGAAKRAVIILLNLTLTRAYFQSMIYLGVPTAWTLTVEETFYLCAPLLLLGLKHNFRRLYAYPLMLLLLGTVIVAVCSQLLPTASLMPSIDYMLSQTFFGRCVEFFVGMGLALWMRRQPSAQPVLLKKATLLGGLGILAVVVVLAAMEQLPSQPLTQVYLYYLVNNVLLPLPIALLLWGLIRERTWLQQLLASKTFDLLGKSSYVFYLIHLGVVDTFFSRYLTDNWFIRLGAYTLLSVALYKWIEHPLHQRLRAKAPAAPKPALLNAA</sequence>
<protein>
    <recommendedName>
        <fullName evidence="2">Acyltransferase 3 domain-containing protein</fullName>
    </recommendedName>
</protein>
<feature type="transmembrane region" description="Helical" evidence="1">
    <location>
        <begin position="112"/>
        <end position="133"/>
    </location>
</feature>
<keyword evidence="4" id="KW-1185">Reference proteome</keyword>
<evidence type="ECO:0000259" key="2">
    <source>
        <dbReference type="Pfam" id="PF01757"/>
    </source>
</evidence>
<feature type="transmembrane region" description="Helical" evidence="1">
    <location>
        <begin position="242"/>
        <end position="264"/>
    </location>
</feature>
<comment type="caution">
    <text evidence="3">The sequence shown here is derived from an EMBL/GenBank/DDBJ whole genome shotgun (WGS) entry which is preliminary data.</text>
</comment>
<dbReference type="GO" id="GO:0016020">
    <property type="term" value="C:membrane"/>
    <property type="evidence" value="ECO:0007669"/>
    <property type="project" value="TreeGrafter"/>
</dbReference>
<feature type="transmembrane region" description="Helical" evidence="1">
    <location>
        <begin position="176"/>
        <end position="198"/>
    </location>
</feature>
<reference evidence="3 4" key="1">
    <citation type="submission" date="2017-01" db="EMBL/GenBank/DDBJ databases">
        <title>A new Hymenobacter.</title>
        <authorList>
            <person name="Liang Y."/>
            <person name="Feng F."/>
        </authorList>
    </citation>
    <scope>NUCLEOTIDE SEQUENCE [LARGE SCALE GENOMIC DNA]</scope>
    <source>
        <strain evidence="3">MIMBbqt21</strain>
    </source>
</reference>
<feature type="transmembrane region" description="Helical" evidence="1">
    <location>
        <begin position="88"/>
        <end position="106"/>
    </location>
</feature>
<feature type="transmembrane region" description="Helical" evidence="1">
    <location>
        <begin position="210"/>
        <end position="230"/>
    </location>
</feature>
<dbReference type="OrthoDB" id="9796461at2"/>
<evidence type="ECO:0000313" key="4">
    <source>
        <dbReference type="Proteomes" id="UP000194873"/>
    </source>
</evidence>
<name>A0A243WKW7_9BACT</name>
<feature type="transmembrane region" description="Helical" evidence="1">
    <location>
        <begin position="46"/>
        <end position="67"/>
    </location>
</feature>
<dbReference type="PANTHER" id="PTHR23028:SF53">
    <property type="entry name" value="ACYL_TRANSF_3 DOMAIN-CONTAINING PROTEIN"/>
    <property type="match status" value="1"/>
</dbReference>
<accession>A0A243WKW7</accession>
<dbReference type="AlphaFoldDB" id="A0A243WKW7"/>
<keyword evidence="1" id="KW-1133">Transmembrane helix</keyword>
<dbReference type="Pfam" id="PF01757">
    <property type="entry name" value="Acyl_transf_3"/>
    <property type="match status" value="1"/>
</dbReference>
<evidence type="ECO:0000256" key="1">
    <source>
        <dbReference type="SAM" id="Phobius"/>
    </source>
</evidence>
<feature type="transmembrane region" description="Helical" evidence="1">
    <location>
        <begin position="7"/>
        <end position="26"/>
    </location>
</feature>
<keyword evidence="1" id="KW-0812">Transmembrane</keyword>
<dbReference type="PANTHER" id="PTHR23028">
    <property type="entry name" value="ACETYLTRANSFERASE"/>
    <property type="match status" value="1"/>
</dbReference>
<dbReference type="Proteomes" id="UP000194873">
    <property type="component" value="Unassembled WGS sequence"/>
</dbReference>
<dbReference type="RefSeq" id="WP_086592052.1">
    <property type="nucleotide sequence ID" value="NZ_MTSE01000001.1"/>
</dbReference>
<dbReference type="InterPro" id="IPR002656">
    <property type="entry name" value="Acyl_transf_3_dom"/>
</dbReference>
<evidence type="ECO:0000313" key="3">
    <source>
        <dbReference type="EMBL" id="OUJ75811.1"/>
    </source>
</evidence>
<feature type="transmembrane region" description="Helical" evidence="1">
    <location>
        <begin position="276"/>
        <end position="298"/>
    </location>
</feature>
<dbReference type="GO" id="GO:0009103">
    <property type="term" value="P:lipopolysaccharide biosynthetic process"/>
    <property type="evidence" value="ECO:0007669"/>
    <property type="project" value="TreeGrafter"/>
</dbReference>
<dbReference type="InterPro" id="IPR050879">
    <property type="entry name" value="Acyltransferase_3"/>
</dbReference>